<organism evidence="2 3">
    <name type="scientific">Circinella minor</name>
    <dbReference type="NCBI Taxonomy" id="1195481"/>
    <lineage>
        <taxon>Eukaryota</taxon>
        <taxon>Fungi</taxon>
        <taxon>Fungi incertae sedis</taxon>
        <taxon>Mucoromycota</taxon>
        <taxon>Mucoromycotina</taxon>
        <taxon>Mucoromycetes</taxon>
        <taxon>Mucorales</taxon>
        <taxon>Lichtheimiaceae</taxon>
        <taxon>Circinella</taxon>
    </lineage>
</organism>
<reference evidence="2 3" key="1">
    <citation type="submission" date="2020-12" db="EMBL/GenBank/DDBJ databases">
        <title>Metabolic potential, ecology and presence of endohyphal bacteria is reflected in genomic diversity of Mucoromycotina.</title>
        <authorList>
            <person name="Muszewska A."/>
            <person name="Okrasinska A."/>
            <person name="Steczkiewicz K."/>
            <person name="Drgas O."/>
            <person name="Orlowska M."/>
            <person name="Perlinska-Lenart U."/>
            <person name="Aleksandrzak-Piekarczyk T."/>
            <person name="Szatraj K."/>
            <person name="Zielenkiewicz U."/>
            <person name="Pilsyk S."/>
            <person name="Malc E."/>
            <person name="Mieczkowski P."/>
            <person name="Kruszewska J.S."/>
            <person name="Biernat P."/>
            <person name="Pawlowska J."/>
        </authorList>
    </citation>
    <scope>NUCLEOTIDE SEQUENCE [LARGE SCALE GENOMIC DNA]</scope>
    <source>
        <strain evidence="2 3">CBS 142.35</strain>
    </source>
</reference>
<evidence type="ECO:0000256" key="1">
    <source>
        <dbReference type="ARBA" id="ARBA00038476"/>
    </source>
</evidence>
<dbReference type="EMBL" id="JAEPRB010000103">
    <property type="protein sequence ID" value="KAG2221636.1"/>
    <property type="molecule type" value="Genomic_DNA"/>
</dbReference>
<dbReference type="InterPro" id="IPR029069">
    <property type="entry name" value="HotDog_dom_sf"/>
</dbReference>
<keyword evidence="3" id="KW-1185">Reference proteome</keyword>
<dbReference type="CDD" id="cd00586">
    <property type="entry name" value="4HBT"/>
    <property type="match status" value="1"/>
</dbReference>
<sequence length="230" mass="26555">MPSTTTTLTAAIGVPAFLLLLTHMKSLPLAYTVRSWLLLRKVIKRAKANKLEPESLFTVVSEDHRCLYDDIDYNQHMNNGMYNKNLDFGRIHILYTILPRVMMEPNHHLFCHNAGVMCVFKKEIPPLSNYTVQTRVWTWNQKWLWLQHRFVLPNGDIACYAVSKLVFKKTSGRTVPPSDIFELCGHELDAGVEERRKHNWDIAGNLLELDGLVKDPFSWNEQTLLPPAKL</sequence>
<comment type="similarity">
    <text evidence="1">Belongs to the lcsJ thioesterase family.</text>
</comment>
<evidence type="ECO:0000313" key="3">
    <source>
        <dbReference type="Proteomes" id="UP000646827"/>
    </source>
</evidence>
<protein>
    <recommendedName>
        <fullName evidence="4">Thioesterase</fullName>
    </recommendedName>
</protein>
<dbReference type="InterPro" id="IPR051490">
    <property type="entry name" value="THEM6_lcsJ_thioesterase"/>
</dbReference>
<accession>A0A8H7S2R7</accession>
<dbReference type="SUPFAM" id="SSF54637">
    <property type="entry name" value="Thioesterase/thiol ester dehydrase-isomerase"/>
    <property type="match status" value="1"/>
</dbReference>
<dbReference type="Gene3D" id="3.10.129.10">
    <property type="entry name" value="Hotdog Thioesterase"/>
    <property type="match status" value="1"/>
</dbReference>
<evidence type="ECO:0000313" key="2">
    <source>
        <dbReference type="EMBL" id="KAG2221636.1"/>
    </source>
</evidence>
<dbReference type="Proteomes" id="UP000646827">
    <property type="component" value="Unassembled WGS sequence"/>
</dbReference>
<name>A0A8H7S2R7_9FUNG</name>
<dbReference type="PANTHER" id="PTHR12475">
    <property type="match status" value="1"/>
</dbReference>
<dbReference type="PANTHER" id="PTHR12475:SF4">
    <property type="entry name" value="PROTEIN THEM6"/>
    <property type="match status" value="1"/>
</dbReference>
<gene>
    <name evidence="2" type="ORF">INT45_001161</name>
</gene>
<dbReference type="Pfam" id="PF13279">
    <property type="entry name" value="4HBT_2"/>
    <property type="match status" value="1"/>
</dbReference>
<comment type="caution">
    <text evidence="2">The sequence shown here is derived from an EMBL/GenBank/DDBJ whole genome shotgun (WGS) entry which is preliminary data.</text>
</comment>
<dbReference type="AlphaFoldDB" id="A0A8H7S2R7"/>
<dbReference type="OrthoDB" id="265761at2759"/>
<evidence type="ECO:0008006" key="4">
    <source>
        <dbReference type="Google" id="ProtNLM"/>
    </source>
</evidence>
<proteinExistence type="inferred from homology"/>